<feature type="region of interest" description="Disordered" evidence="1">
    <location>
        <begin position="191"/>
        <end position="255"/>
    </location>
</feature>
<dbReference type="AlphaFoldDB" id="A0A0C9U6V8"/>
<evidence type="ECO:0000313" key="2">
    <source>
        <dbReference type="EMBL" id="KIJ24837.1"/>
    </source>
</evidence>
<feature type="non-terminal residue" evidence="2">
    <location>
        <position position="255"/>
    </location>
</feature>
<reference evidence="2 3" key="1">
    <citation type="submission" date="2014-06" db="EMBL/GenBank/DDBJ databases">
        <title>Evolutionary Origins and Diversification of the Mycorrhizal Mutualists.</title>
        <authorList>
            <consortium name="DOE Joint Genome Institute"/>
            <consortium name="Mycorrhizal Genomics Consortium"/>
            <person name="Kohler A."/>
            <person name="Kuo A."/>
            <person name="Nagy L.G."/>
            <person name="Floudas D."/>
            <person name="Copeland A."/>
            <person name="Barry K.W."/>
            <person name="Cichocki N."/>
            <person name="Veneault-Fourrey C."/>
            <person name="LaButti K."/>
            <person name="Lindquist E.A."/>
            <person name="Lipzen A."/>
            <person name="Lundell T."/>
            <person name="Morin E."/>
            <person name="Murat C."/>
            <person name="Riley R."/>
            <person name="Ohm R."/>
            <person name="Sun H."/>
            <person name="Tunlid A."/>
            <person name="Henrissat B."/>
            <person name="Grigoriev I.V."/>
            <person name="Hibbett D.S."/>
            <person name="Martin F."/>
        </authorList>
    </citation>
    <scope>NUCLEOTIDE SEQUENCE [LARGE SCALE GENOMIC DNA]</scope>
    <source>
        <strain evidence="2 3">SS14</strain>
    </source>
</reference>
<feature type="compositionally biased region" description="Low complexity" evidence="1">
    <location>
        <begin position="1"/>
        <end position="11"/>
    </location>
</feature>
<sequence>MSSRHSSFSRSNAPQSWQSPSRLAQADISLVFAEPVHTPILPGAAAMNLPKHRRQTDDDALSIQSGFIPSTHRQPSHNSLHSSVSGNVEASCQSASTDRHVLSNEVTVQTAQSPSQLSLSIEVHNTQVNIEQQEAQYISAPPQQPSGWFNSLRRSNRSTTPRHIEEAVPSTSSLSVPYHKEFEASIDTAADSHLSHGPGVQYSTETADSVVSRASPLQPISVPFPNSSSPKGDHSVSNSPSDEQNNSRAAQSKRK</sequence>
<feature type="region of interest" description="Disordered" evidence="1">
    <location>
        <begin position="153"/>
        <end position="172"/>
    </location>
</feature>
<evidence type="ECO:0000256" key="1">
    <source>
        <dbReference type="SAM" id="MobiDB-lite"/>
    </source>
</evidence>
<dbReference type="Proteomes" id="UP000054279">
    <property type="component" value="Unassembled WGS sequence"/>
</dbReference>
<dbReference type="EMBL" id="KN837454">
    <property type="protein sequence ID" value="KIJ24837.1"/>
    <property type="molecule type" value="Genomic_DNA"/>
</dbReference>
<accession>A0A0C9U6V8</accession>
<evidence type="ECO:0000313" key="3">
    <source>
        <dbReference type="Proteomes" id="UP000054279"/>
    </source>
</evidence>
<keyword evidence="3" id="KW-1185">Reference proteome</keyword>
<gene>
    <name evidence="2" type="ORF">M422DRAFT_274304</name>
</gene>
<protein>
    <submittedName>
        <fullName evidence="2">Uncharacterized protein</fullName>
    </submittedName>
</protein>
<proteinExistence type="predicted"/>
<feature type="compositionally biased region" description="Polar residues" evidence="1">
    <location>
        <begin position="224"/>
        <end position="255"/>
    </location>
</feature>
<name>A0A0C9U6V8_SPHS4</name>
<organism evidence="2 3">
    <name type="scientific">Sphaerobolus stellatus (strain SS14)</name>
    <dbReference type="NCBI Taxonomy" id="990650"/>
    <lineage>
        <taxon>Eukaryota</taxon>
        <taxon>Fungi</taxon>
        <taxon>Dikarya</taxon>
        <taxon>Basidiomycota</taxon>
        <taxon>Agaricomycotina</taxon>
        <taxon>Agaricomycetes</taxon>
        <taxon>Phallomycetidae</taxon>
        <taxon>Geastrales</taxon>
        <taxon>Sphaerobolaceae</taxon>
        <taxon>Sphaerobolus</taxon>
    </lineage>
</organism>
<dbReference type="HOGENOM" id="CLU_1092201_0_0_1"/>
<feature type="region of interest" description="Disordered" evidence="1">
    <location>
        <begin position="1"/>
        <end position="20"/>
    </location>
</feature>